<dbReference type="SUPFAM" id="SSF88946">
    <property type="entry name" value="Sigma2 domain of RNA polymerase sigma factors"/>
    <property type="match status" value="1"/>
</dbReference>
<dbReference type="SUPFAM" id="SSF88659">
    <property type="entry name" value="Sigma3 and sigma4 domains of RNA polymerase sigma factors"/>
    <property type="match status" value="1"/>
</dbReference>
<dbReference type="EMBL" id="UGQT01000001">
    <property type="protein sequence ID" value="STZ58248.1"/>
    <property type="molecule type" value="Genomic_DNA"/>
</dbReference>
<keyword evidence="3" id="KW-0731">Sigma factor</keyword>
<evidence type="ECO:0000256" key="3">
    <source>
        <dbReference type="ARBA" id="ARBA00023082"/>
    </source>
</evidence>
<name>A0A378TBP8_9MYCO</name>
<keyword evidence="5" id="KW-0804">Transcription</keyword>
<dbReference type="InterPro" id="IPR052704">
    <property type="entry name" value="ECF_Sigma-70_Domain"/>
</dbReference>
<keyword evidence="2" id="KW-0805">Transcription regulation</keyword>
<gene>
    <name evidence="8" type="ORF">NCTC10821_01758</name>
</gene>
<dbReference type="GO" id="GO:0016987">
    <property type="term" value="F:sigma factor activity"/>
    <property type="evidence" value="ECO:0007669"/>
    <property type="project" value="UniProtKB-KW"/>
</dbReference>
<keyword evidence="9" id="KW-1185">Reference proteome</keyword>
<dbReference type="GO" id="GO:0003677">
    <property type="term" value="F:DNA binding"/>
    <property type="evidence" value="ECO:0007669"/>
    <property type="project" value="UniProtKB-KW"/>
</dbReference>
<evidence type="ECO:0000256" key="2">
    <source>
        <dbReference type="ARBA" id="ARBA00023015"/>
    </source>
</evidence>
<accession>A0A378TBP8</accession>
<dbReference type="OrthoDB" id="3211555at2"/>
<feature type="domain" description="RNA polymerase sigma factor 70 region 4 type 2" evidence="7">
    <location>
        <begin position="96"/>
        <end position="145"/>
    </location>
</feature>
<evidence type="ECO:0000313" key="8">
    <source>
        <dbReference type="EMBL" id="STZ58248.1"/>
    </source>
</evidence>
<dbReference type="Pfam" id="PF08281">
    <property type="entry name" value="Sigma70_r4_2"/>
    <property type="match status" value="1"/>
</dbReference>
<dbReference type="Proteomes" id="UP000254978">
    <property type="component" value="Unassembled WGS sequence"/>
</dbReference>
<comment type="similarity">
    <text evidence="1">Belongs to the sigma-70 factor family. ECF subfamily.</text>
</comment>
<dbReference type="InterPro" id="IPR013324">
    <property type="entry name" value="RNA_pol_sigma_r3/r4-like"/>
</dbReference>
<sequence>MQLTAVFEENRGHLTAVARRILGSVHDAEDAVQQSWLKAAGADLGSIDNVPGWLTTLVARVCLDMLRQRRFHVPLDESLSWDDRRDDVAGDVASALPLLMDLLSPGQRVAFVLHDVFGFPFADIAAAIGTTPAAAKQLASRARRAVRGAQAGPADRALAEAFLAASRDGDILGLLQVLAPGVVRRVDTILVPSGVRTEVRGAGEVAEETHFFAERARAGAVVEFDGAPVIVLTAEGRVRIRIRLTFGVGGITGIDIRAVR</sequence>
<dbReference type="InterPro" id="IPR036388">
    <property type="entry name" value="WH-like_DNA-bd_sf"/>
</dbReference>
<reference evidence="8 9" key="1">
    <citation type="submission" date="2018-06" db="EMBL/GenBank/DDBJ databases">
        <authorList>
            <consortium name="Pathogen Informatics"/>
            <person name="Doyle S."/>
        </authorList>
    </citation>
    <scope>NUCLEOTIDE SEQUENCE [LARGE SCALE GENOMIC DNA]</scope>
    <source>
        <strain evidence="8 9">NCTC10821</strain>
    </source>
</reference>
<dbReference type="PANTHER" id="PTHR30173:SF43">
    <property type="entry name" value="ECF RNA POLYMERASE SIGMA FACTOR SIGI-RELATED"/>
    <property type="match status" value="1"/>
</dbReference>
<evidence type="ECO:0000256" key="4">
    <source>
        <dbReference type="ARBA" id="ARBA00023125"/>
    </source>
</evidence>
<evidence type="ECO:0000259" key="7">
    <source>
        <dbReference type="Pfam" id="PF08281"/>
    </source>
</evidence>
<keyword evidence="4" id="KW-0238">DNA-binding</keyword>
<dbReference type="InterPro" id="IPR013249">
    <property type="entry name" value="RNA_pol_sigma70_r4_t2"/>
</dbReference>
<feature type="domain" description="RNA polymerase sigma-70 region 2" evidence="6">
    <location>
        <begin position="7"/>
        <end position="70"/>
    </location>
</feature>
<organism evidence="8 9">
    <name type="scientific">Mycolicibacterium tokaiense</name>
    <dbReference type="NCBI Taxonomy" id="39695"/>
    <lineage>
        <taxon>Bacteria</taxon>
        <taxon>Bacillati</taxon>
        <taxon>Actinomycetota</taxon>
        <taxon>Actinomycetes</taxon>
        <taxon>Mycobacteriales</taxon>
        <taxon>Mycobacteriaceae</taxon>
        <taxon>Mycolicibacterium</taxon>
    </lineage>
</organism>
<evidence type="ECO:0000259" key="6">
    <source>
        <dbReference type="Pfam" id="PF04542"/>
    </source>
</evidence>
<proteinExistence type="inferred from homology"/>
<evidence type="ECO:0000256" key="1">
    <source>
        <dbReference type="ARBA" id="ARBA00010641"/>
    </source>
</evidence>
<dbReference type="InterPro" id="IPR007627">
    <property type="entry name" value="RNA_pol_sigma70_r2"/>
</dbReference>
<evidence type="ECO:0000256" key="5">
    <source>
        <dbReference type="ARBA" id="ARBA00023163"/>
    </source>
</evidence>
<dbReference type="Gene3D" id="1.10.10.10">
    <property type="entry name" value="Winged helix-like DNA-binding domain superfamily/Winged helix DNA-binding domain"/>
    <property type="match status" value="1"/>
</dbReference>
<dbReference type="Gene3D" id="1.10.1740.10">
    <property type="match status" value="1"/>
</dbReference>
<protein>
    <submittedName>
        <fullName evidence="8">Putative sigma factor</fullName>
    </submittedName>
</protein>
<dbReference type="PANTHER" id="PTHR30173">
    <property type="entry name" value="SIGMA 19 FACTOR"/>
    <property type="match status" value="1"/>
</dbReference>
<dbReference type="RefSeq" id="WP_115278171.1">
    <property type="nucleotide sequence ID" value="NZ_AP022600.1"/>
</dbReference>
<evidence type="ECO:0000313" key="9">
    <source>
        <dbReference type="Proteomes" id="UP000254978"/>
    </source>
</evidence>
<dbReference type="InterPro" id="IPR013325">
    <property type="entry name" value="RNA_pol_sigma_r2"/>
</dbReference>
<dbReference type="AlphaFoldDB" id="A0A378TBP8"/>
<dbReference type="GO" id="GO:0006352">
    <property type="term" value="P:DNA-templated transcription initiation"/>
    <property type="evidence" value="ECO:0007669"/>
    <property type="project" value="InterPro"/>
</dbReference>
<dbReference type="Pfam" id="PF04542">
    <property type="entry name" value="Sigma70_r2"/>
    <property type="match status" value="1"/>
</dbReference>